<dbReference type="RefSeq" id="WP_170021411.1">
    <property type="nucleotide sequence ID" value="NZ_JABCSC020000002.1"/>
</dbReference>
<reference evidence="2 3" key="1">
    <citation type="submission" date="2020-06" db="EMBL/GenBank/DDBJ databases">
        <title>Draft genome of Uliginosibacterium sp. IMCC34675.</title>
        <authorList>
            <person name="Song J."/>
        </authorList>
    </citation>
    <scope>NUCLEOTIDE SEQUENCE [LARGE SCALE GENOMIC DNA]</scope>
    <source>
        <strain evidence="2 3">IMCC34675</strain>
    </source>
</reference>
<sequence>MALPALGAIAVGALVTWLADNFAGLVKRALIAVGIGAVSYAALSSLSDAVTGYVVGYYGQLPANIAQLLGLGGIPQAIGIVLSAFVARAAMMAASKLEYIAK</sequence>
<evidence type="ECO:0000256" key="1">
    <source>
        <dbReference type="SAM" id="Phobius"/>
    </source>
</evidence>
<dbReference type="Proteomes" id="UP000778523">
    <property type="component" value="Unassembled WGS sequence"/>
</dbReference>
<keyword evidence="1" id="KW-0812">Transmembrane</keyword>
<dbReference type="Pfam" id="PF10734">
    <property type="entry name" value="DUF2523"/>
    <property type="match status" value="1"/>
</dbReference>
<dbReference type="InterPro" id="IPR019670">
    <property type="entry name" value="DUF2523"/>
</dbReference>
<name>A0ABX2ILC8_9RHOO</name>
<evidence type="ECO:0000313" key="3">
    <source>
        <dbReference type="Proteomes" id="UP000778523"/>
    </source>
</evidence>
<keyword evidence="3" id="KW-1185">Reference proteome</keyword>
<accession>A0ABX2ILC8</accession>
<feature type="transmembrane region" description="Helical" evidence="1">
    <location>
        <begin position="38"/>
        <end position="59"/>
    </location>
</feature>
<keyword evidence="1" id="KW-0472">Membrane</keyword>
<organism evidence="2 3">
    <name type="scientific">Uliginosibacterium aquaticum</name>
    <dbReference type="NCBI Taxonomy" id="2731212"/>
    <lineage>
        <taxon>Bacteria</taxon>
        <taxon>Pseudomonadati</taxon>
        <taxon>Pseudomonadota</taxon>
        <taxon>Betaproteobacteria</taxon>
        <taxon>Rhodocyclales</taxon>
        <taxon>Zoogloeaceae</taxon>
        <taxon>Uliginosibacterium</taxon>
    </lineage>
</organism>
<gene>
    <name evidence="2" type="ORF">HJ583_007755</name>
</gene>
<comment type="caution">
    <text evidence="2">The sequence shown here is derived from an EMBL/GenBank/DDBJ whole genome shotgun (WGS) entry which is preliminary data.</text>
</comment>
<feature type="transmembrane region" description="Helical" evidence="1">
    <location>
        <begin position="65"/>
        <end position="87"/>
    </location>
</feature>
<proteinExistence type="predicted"/>
<protein>
    <submittedName>
        <fullName evidence="2">DUF2523 domain-containing protein</fullName>
    </submittedName>
</protein>
<keyword evidence="1" id="KW-1133">Transmembrane helix</keyword>
<evidence type="ECO:0000313" key="2">
    <source>
        <dbReference type="EMBL" id="NSL54915.1"/>
    </source>
</evidence>
<dbReference type="EMBL" id="JABCSC020000002">
    <property type="protein sequence ID" value="NSL54915.1"/>
    <property type="molecule type" value="Genomic_DNA"/>
</dbReference>
<feature type="transmembrane region" description="Helical" evidence="1">
    <location>
        <begin position="6"/>
        <end position="26"/>
    </location>
</feature>